<organism evidence="1 2">
    <name type="scientific">Candidatus Methanogaster sp</name>
    <dbReference type="NCBI Taxonomy" id="3386292"/>
    <lineage>
        <taxon>Archaea</taxon>
        <taxon>Methanobacteriati</taxon>
        <taxon>Methanobacteriota</taxon>
        <taxon>Stenosarchaea group</taxon>
        <taxon>Methanomicrobia</taxon>
        <taxon>Methanosarcinales</taxon>
        <taxon>ANME-2 cluster</taxon>
        <taxon>Candidatus Methanogasteraceae</taxon>
        <taxon>Candidatus Methanogaster</taxon>
    </lineage>
</organism>
<comment type="caution">
    <text evidence="1">The sequence shown here is derived from an EMBL/GenBank/DDBJ whole genome shotgun (WGS) entry which is preliminary data.</text>
</comment>
<protein>
    <submittedName>
        <fullName evidence="1">Uncharacterized protein</fullName>
    </submittedName>
</protein>
<evidence type="ECO:0000313" key="2">
    <source>
        <dbReference type="Proteomes" id="UP000248329"/>
    </source>
</evidence>
<sequence length="261" mass="28550">MPKRVMIVDDAEYMREMIGDIIENYDALSGYELAGVAADGEEAVVKYRELVDAGLRPDVVTMDIVMSKMDGITVIKEIRKQDPDARILAISALDSPDTINRAMKAGATDYITKPFSLTDLMDKIQHVATTADEAGDVEDECLPARENVIAGTVVSSDGGYAVITVQNAAIEAMSDYAVDDRVKVHINPWDIELRTEPDNMRNRLEGTVLEIIPSIPVSQVKLDCGFNLSVDVPSKTLSELHIAVGDRTYATFGVLSTQITR</sequence>
<dbReference type="EMBL" id="PQXF01000022">
    <property type="protein sequence ID" value="PXF59788.1"/>
    <property type="molecule type" value="Genomic_DNA"/>
</dbReference>
<reference evidence="1" key="1">
    <citation type="submission" date="2018-01" db="EMBL/GenBank/DDBJ databases">
        <authorList>
            <person name="Krukenberg V."/>
        </authorList>
    </citation>
    <scope>NUCLEOTIDE SEQUENCE</scope>
    <source>
        <strain evidence="1">E20ANME2</strain>
    </source>
</reference>
<gene>
    <name evidence="1" type="ORF">C4B59_10835</name>
</gene>
<name>A0AC61L1U1_9EURY</name>
<dbReference type="Proteomes" id="UP000248329">
    <property type="component" value="Unassembled WGS sequence"/>
</dbReference>
<proteinExistence type="predicted"/>
<accession>A0AC61L1U1</accession>
<evidence type="ECO:0000313" key="1">
    <source>
        <dbReference type="EMBL" id="PXF59788.1"/>
    </source>
</evidence>